<evidence type="ECO:0000256" key="6">
    <source>
        <dbReference type="ARBA" id="ARBA00023136"/>
    </source>
</evidence>
<dbReference type="SUPFAM" id="SSF103473">
    <property type="entry name" value="MFS general substrate transporter"/>
    <property type="match status" value="1"/>
</dbReference>
<feature type="domain" description="Major facilitator superfamily (MFS) profile" evidence="8">
    <location>
        <begin position="1"/>
        <end position="437"/>
    </location>
</feature>
<evidence type="ECO:0000256" key="5">
    <source>
        <dbReference type="ARBA" id="ARBA00022989"/>
    </source>
</evidence>
<keyword evidence="3" id="KW-1003">Cell membrane</keyword>
<keyword evidence="4 7" id="KW-0812">Transmembrane</keyword>
<feature type="transmembrane region" description="Helical" evidence="7">
    <location>
        <begin position="210"/>
        <end position="228"/>
    </location>
</feature>
<dbReference type="PANTHER" id="PTHR42718:SF46">
    <property type="entry name" value="BLR6921 PROTEIN"/>
    <property type="match status" value="1"/>
</dbReference>
<keyword evidence="6 7" id="KW-0472">Membrane</keyword>
<dbReference type="PROSITE" id="PS50850">
    <property type="entry name" value="MFS"/>
    <property type="match status" value="1"/>
</dbReference>
<feature type="transmembrane region" description="Helical" evidence="7">
    <location>
        <begin position="61"/>
        <end position="80"/>
    </location>
</feature>
<protein>
    <submittedName>
        <fullName evidence="9">MFS transporter</fullName>
    </submittedName>
</protein>
<dbReference type="EMBL" id="JAMZEJ010000007">
    <property type="protein sequence ID" value="MCQ8241730.1"/>
    <property type="molecule type" value="Genomic_DNA"/>
</dbReference>
<evidence type="ECO:0000256" key="4">
    <source>
        <dbReference type="ARBA" id="ARBA00022692"/>
    </source>
</evidence>
<keyword evidence="5 7" id="KW-1133">Transmembrane helix</keyword>
<dbReference type="Proteomes" id="UP001524547">
    <property type="component" value="Unassembled WGS sequence"/>
</dbReference>
<comment type="subcellular location">
    <subcellularLocation>
        <location evidence="1">Cell membrane</location>
        <topology evidence="1">Multi-pass membrane protein</topology>
    </subcellularLocation>
</comment>
<feature type="transmembrane region" description="Helical" evidence="7">
    <location>
        <begin position="287"/>
        <end position="308"/>
    </location>
</feature>
<reference evidence="9 10" key="1">
    <citation type="submission" date="2022-06" db="EMBL/GenBank/DDBJ databases">
        <title>Rhizosaccharibacter gen. nov. sp. nov. KSS12, endophytic bacteria isolated from sugarcane.</title>
        <authorList>
            <person name="Pitiwittayakul N."/>
        </authorList>
    </citation>
    <scope>NUCLEOTIDE SEQUENCE [LARGE SCALE GENOMIC DNA]</scope>
    <source>
        <strain evidence="9 10">KSS12</strain>
    </source>
</reference>
<feature type="transmembrane region" description="Helical" evidence="7">
    <location>
        <begin position="144"/>
        <end position="165"/>
    </location>
</feature>
<evidence type="ECO:0000256" key="1">
    <source>
        <dbReference type="ARBA" id="ARBA00004651"/>
    </source>
</evidence>
<evidence type="ECO:0000256" key="3">
    <source>
        <dbReference type="ARBA" id="ARBA00022475"/>
    </source>
</evidence>
<feature type="transmembrane region" description="Helical" evidence="7">
    <location>
        <begin position="409"/>
        <end position="432"/>
    </location>
</feature>
<feature type="transmembrane region" description="Helical" evidence="7">
    <location>
        <begin position="249"/>
        <end position="275"/>
    </location>
</feature>
<dbReference type="Gene3D" id="1.20.1250.20">
    <property type="entry name" value="MFS general substrate transporter like domains"/>
    <property type="match status" value="1"/>
</dbReference>
<comment type="caution">
    <text evidence="9">The sequence shown here is derived from an EMBL/GenBank/DDBJ whole genome shotgun (WGS) entry which is preliminary data.</text>
</comment>
<accession>A0ABT1VZV2</accession>
<dbReference type="InterPro" id="IPR036259">
    <property type="entry name" value="MFS_trans_sf"/>
</dbReference>
<name>A0ABT1VZV2_9PROT</name>
<keyword evidence="10" id="KW-1185">Reference proteome</keyword>
<evidence type="ECO:0000256" key="2">
    <source>
        <dbReference type="ARBA" id="ARBA00022448"/>
    </source>
</evidence>
<dbReference type="PROSITE" id="PS00216">
    <property type="entry name" value="SUGAR_TRANSPORT_1"/>
    <property type="match status" value="1"/>
</dbReference>
<evidence type="ECO:0000259" key="8">
    <source>
        <dbReference type="PROSITE" id="PS50850"/>
    </source>
</evidence>
<dbReference type="InterPro" id="IPR020846">
    <property type="entry name" value="MFS_dom"/>
</dbReference>
<evidence type="ECO:0000313" key="9">
    <source>
        <dbReference type="EMBL" id="MCQ8241730.1"/>
    </source>
</evidence>
<dbReference type="Pfam" id="PF07690">
    <property type="entry name" value="MFS_1"/>
    <property type="match status" value="2"/>
</dbReference>
<dbReference type="InterPro" id="IPR011701">
    <property type="entry name" value="MFS"/>
</dbReference>
<organism evidence="9 10">
    <name type="scientific">Rhizosaccharibacter radicis</name>
    <dbReference type="NCBI Taxonomy" id="2782605"/>
    <lineage>
        <taxon>Bacteria</taxon>
        <taxon>Pseudomonadati</taxon>
        <taxon>Pseudomonadota</taxon>
        <taxon>Alphaproteobacteria</taxon>
        <taxon>Acetobacterales</taxon>
        <taxon>Acetobacteraceae</taxon>
        <taxon>Rhizosaccharibacter</taxon>
    </lineage>
</organism>
<dbReference type="RefSeq" id="WP_422920513.1">
    <property type="nucleotide sequence ID" value="NZ_JAMZEJ010000007.1"/>
</dbReference>
<evidence type="ECO:0000313" key="10">
    <source>
        <dbReference type="Proteomes" id="UP001524547"/>
    </source>
</evidence>
<feature type="transmembrane region" description="Helical" evidence="7">
    <location>
        <begin position="343"/>
        <end position="367"/>
    </location>
</feature>
<keyword evidence="2" id="KW-0813">Transport</keyword>
<feature type="transmembrane region" description="Helical" evidence="7">
    <location>
        <begin position="31"/>
        <end position="49"/>
    </location>
</feature>
<gene>
    <name evidence="9" type="ORF">NFI88_12885</name>
</gene>
<evidence type="ECO:0000256" key="7">
    <source>
        <dbReference type="SAM" id="Phobius"/>
    </source>
</evidence>
<dbReference type="InterPro" id="IPR005829">
    <property type="entry name" value="Sugar_transporter_CS"/>
</dbReference>
<dbReference type="PANTHER" id="PTHR42718">
    <property type="entry name" value="MAJOR FACILITATOR SUPERFAMILY MULTIDRUG TRANSPORTER MFSC"/>
    <property type="match status" value="1"/>
</dbReference>
<sequence>MSVLAFQLNASMVTPVLPAMAAALGVDVASVSRVSSWFFLSGAVAGIALGRWSDEAGRRRVLFVALSASLVGTALCAAAPGLGVLLLGRLLQGASGVVFQLAYVLLRERLPPERFAVSLGVITAINGGVGGLDGYGGAWLAGETGFRSIFCVTFVVALLAIGLVWRLVPPDPRPAGPWRRTDWAGAGWLALLLVALDRCLSMAGGGGGPLLAAVAAGTMLLVALPMLVRRQRRAAWPLIPPGFAVSRRCWALLATTLLALAGVFALVNLTLVLLLQGRPPGFGLSPARAALLVLTPPALLGCVSAPAAGWLASRFGWRRMLRGGLLFCALSVAVLLAERDRLPVLLGCVALLGIGYNGLVLTTLNGLGTLLSPAEAPALLPGLNGAAFGIGAGLGIAVAAPYAAAATDAGFTTAILIALGFTLTATLASLLIEEPPGRP</sequence>
<proteinExistence type="predicted"/>
<feature type="transmembrane region" description="Helical" evidence="7">
    <location>
        <begin position="115"/>
        <end position="132"/>
    </location>
</feature>
<feature type="transmembrane region" description="Helical" evidence="7">
    <location>
        <begin position="379"/>
        <end position="403"/>
    </location>
</feature>